<evidence type="ECO:0000313" key="2">
    <source>
        <dbReference type="EMBL" id="GHP02217.1"/>
    </source>
</evidence>
<name>A0A830HAX7_9CHLO</name>
<dbReference type="InterPro" id="IPR038781">
    <property type="entry name" value="C365.16-ike"/>
</dbReference>
<feature type="region of interest" description="Disordered" evidence="1">
    <location>
        <begin position="285"/>
        <end position="329"/>
    </location>
</feature>
<dbReference type="GO" id="GO:0005739">
    <property type="term" value="C:mitochondrion"/>
    <property type="evidence" value="ECO:0007669"/>
    <property type="project" value="TreeGrafter"/>
</dbReference>
<evidence type="ECO:0000256" key="1">
    <source>
        <dbReference type="SAM" id="MobiDB-lite"/>
    </source>
</evidence>
<organism evidence="2 3">
    <name type="scientific">Pycnococcus provasolii</name>
    <dbReference type="NCBI Taxonomy" id="41880"/>
    <lineage>
        <taxon>Eukaryota</taxon>
        <taxon>Viridiplantae</taxon>
        <taxon>Chlorophyta</taxon>
        <taxon>Pseudoscourfieldiophyceae</taxon>
        <taxon>Pseudoscourfieldiales</taxon>
        <taxon>Pycnococcaceae</taxon>
        <taxon>Pycnococcus</taxon>
    </lineage>
</organism>
<sequence length="329" mass="34738">MHDDDARVDVVDAPLPPLAAVCAVDVAAAVTSAAIIAPFITLVDKAVVQSAAGVATLSQALATSAKELITRPHVFVRRPEVALVAGVYASTYAAANLTDSICDRVYDEADTNSASKREVARFATTTATNMTAILLKDAAFAKLFGKAATGVAPPVPLACYALFATRDCATIASAFTVPRALAPVLSGAMGMPPSEAQKIIQVASPIASQIVCTPIHLLALDVYNRPDATKGLSRFATVAKQSASTTLARMGRMAPAYGLGGITNTYLTLKGHDYLHDVAQRKAEDALREETRRQAEEHARQGKGADKLRRTQSTVSPKKTITRKQSFTM</sequence>
<protein>
    <recommendedName>
        <fullName evidence="4">Mitochondrial fission process protein 1</fullName>
    </recommendedName>
</protein>
<reference evidence="2" key="1">
    <citation type="submission" date="2020-10" db="EMBL/GenBank/DDBJ databases">
        <title>Unveiling of a novel bifunctional photoreceptor, Dualchrome1, isolated from a cosmopolitan green alga.</title>
        <authorList>
            <person name="Suzuki S."/>
            <person name="Kawachi M."/>
        </authorList>
    </citation>
    <scope>NUCLEOTIDE SEQUENCE</scope>
    <source>
        <strain evidence="2">NIES 2893</strain>
    </source>
</reference>
<comment type="caution">
    <text evidence="2">The sequence shown here is derived from an EMBL/GenBank/DDBJ whole genome shotgun (WGS) entry which is preliminary data.</text>
</comment>
<gene>
    <name evidence="2" type="ORF">PPROV_000097400</name>
</gene>
<keyword evidence="3" id="KW-1185">Reference proteome</keyword>
<proteinExistence type="predicted"/>
<dbReference type="PANTHER" id="PTHR37845">
    <property type="entry name" value="SEQUENCE ORPHAN"/>
    <property type="match status" value="1"/>
</dbReference>
<accession>A0A830HAX7</accession>
<evidence type="ECO:0000313" key="3">
    <source>
        <dbReference type="Proteomes" id="UP000660262"/>
    </source>
</evidence>
<dbReference type="Proteomes" id="UP000660262">
    <property type="component" value="Unassembled WGS sequence"/>
</dbReference>
<dbReference type="PANTHER" id="PTHR37845:SF1">
    <property type="entry name" value="SEQUENCE ORPHAN"/>
    <property type="match status" value="1"/>
</dbReference>
<evidence type="ECO:0008006" key="4">
    <source>
        <dbReference type="Google" id="ProtNLM"/>
    </source>
</evidence>
<feature type="compositionally biased region" description="Polar residues" evidence="1">
    <location>
        <begin position="311"/>
        <end position="329"/>
    </location>
</feature>
<dbReference type="OrthoDB" id="275936at2759"/>
<dbReference type="EMBL" id="BNJQ01000003">
    <property type="protein sequence ID" value="GHP02217.1"/>
    <property type="molecule type" value="Genomic_DNA"/>
</dbReference>
<feature type="compositionally biased region" description="Basic and acidic residues" evidence="1">
    <location>
        <begin position="285"/>
        <end position="309"/>
    </location>
</feature>
<dbReference type="AlphaFoldDB" id="A0A830HAX7"/>